<feature type="compositionally biased region" description="Polar residues" evidence="1">
    <location>
        <begin position="27"/>
        <end position="37"/>
    </location>
</feature>
<accession>A0AAW1NTW3</accession>
<name>A0AAW1NTW3_9CHLO</name>
<dbReference type="AlphaFoldDB" id="A0AAW1NTW3"/>
<feature type="region of interest" description="Disordered" evidence="1">
    <location>
        <begin position="20"/>
        <end position="243"/>
    </location>
</feature>
<feature type="compositionally biased region" description="Basic and acidic residues" evidence="1">
    <location>
        <begin position="39"/>
        <end position="49"/>
    </location>
</feature>
<evidence type="ECO:0000313" key="2">
    <source>
        <dbReference type="EMBL" id="KAK9791593.1"/>
    </source>
</evidence>
<comment type="caution">
    <text evidence="2">The sequence shown here is derived from an EMBL/GenBank/DDBJ whole genome shotgun (WGS) entry which is preliminary data.</text>
</comment>
<organism evidence="2 3">
    <name type="scientific">Symbiochloris irregularis</name>
    <dbReference type="NCBI Taxonomy" id="706552"/>
    <lineage>
        <taxon>Eukaryota</taxon>
        <taxon>Viridiplantae</taxon>
        <taxon>Chlorophyta</taxon>
        <taxon>core chlorophytes</taxon>
        <taxon>Trebouxiophyceae</taxon>
        <taxon>Trebouxiales</taxon>
        <taxon>Trebouxiaceae</taxon>
        <taxon>Symbiochloris</taxon>
    </lineage>
</organism>
<reference evidence="2 3" key="1">
    <citation type="journal article" date="2024" name="Nat. Commun.">
        <title>Phylogenomics reveals the evolutionary origins of lichenization in chlorophyte algae.</title>
        <authorList>
            <person name="Puginier C."/>
            <person name="Libourel C."/>
            <person name="Otte J."/>
            <person name="Skaloud P."/>
            <person name="Haon M."/>
            <person name="Grisel S."/>
            <person name="Petersen M."/>
            <person name="Berrin J.G."/>
            <person name="Delaux P.M."/>
            <person name="Dal Grande F."/>
            <person name="Keller J."/>
        </authorList>
    </citation>
    <scope>NUCLEOTIDE SEQUENCE [LARGE SCALE GENOMIC DNA]</scope>
    <source>
        <strain evidence="2 3">SAG 2036</strain>
    </source>
</reference>
<keyword evidence="3" id="KW-1185">Reference proteome</keyword>
<feature type="compositionally biased region" description="Acidic residues" evidence="1">
    <location>
        <begin position="182"/>
        <end position="199"/>
    </location>
</feature>
<gene>
    <name evidence="2" type="ORF">WJX73_009045</name>
</gene>
<evidence type="ECO:0000313" key="3">
    <source>
        <dbReference type="Proteomes" id="UP001465755"/>
    </source>
</evidence>
<evidence type="ECO:0000256" key="1">
    <source>
        <dbReference type="SAM" id="MobiDB-lite"/>
    </source>
</evidence>
<feature type="compositionally biased region" description="Low complexity" evidence="1">
    <location>
        <begin position="50"/>
        <end position="69"/>
    </location>
</feature>
<protein>
    <submittedName>
        <fullName evidence="2">Uncharacterized protein</fullName>
    </submittedName>
</protein>
<proteinExistence type="predicted"/>
<dbReference type="EMBL" id="JALJOQ010000175">
    <property type="protein sequence ID" value="KAK9791593.1"/>
    <property type="molecule type" value="Genomic_DNA"/>
</dbReference>
<dbReference type="Proteomes" id="UP001465755">
    <property type="component" value="Unassembled WGS sequence"/>
</dbReference>
<sequence>MDSVEKKEIMQTAAQRAKAAVEGAQDQAGQEVQQATQEAKGKLGLKDSARPPAAAASPSPFAPPTSTSRVSGGFGDTPTLERRPTGAAGVLSGSKFASGSSKHASFRRSSDNASSMARQPTAELPDEVTAPPEISGPVHKSNPKHVQVEEQEDSGDSTPSSARASQGVVGGFMFRPSTPYEEHDEDEDDDDEDDEDETEGPTNEDVTASMDEAQDQALMASESNRHLVEQTAADVKGSLKKEK</sequence>